<dbReference type="SMART" id="SM00174">
    <property type="entry name" value="RHO"/>
    <property type="match status" value="1"/>
</dbReference>
<proteinExistence type="inferred from homology"/>
<dbReference type="SUPFAM" id="SSF52540">
    <property type="entry name" value="P-loop containing nucleoside triphosphate hydrolases"/>
    <property type="match status" value="1"/>
</dbReference>
<name>A0ABR2GUQ2_9EUKA</name>
<dbReference type="InterPro" id="IPR050209">
    <property type="entry name" value="Rab_GTPases_membrane_traffic"/>
</dbReference>
<organism evidence="3 4">
    <name type="scientific">Tritrichomonas musculus</name>
    <dbReference type="NCBI Taxonomy" id="1915356"/>
    <lineage>
        <taxon>Eukaryota</taxon>
        <taxon>Metamonada</taxon>
        <taxon>Parabasalia</taxon>
        <taxon>Tritrichomonadida</taxon>
        <taxon>Tritrichomonadidae</taxon>
        <taxon>Tritrichomonas</taxon>
    </lineage>
</organism>
<protein>
    <submittedName>
        <fullName evidence="3">Uncharacterized protein</fullName>
    </submittedName>
</protein>
<evidence type="ECO:0000313" key="4">
    <source>
        <dbReference type="Proteomes" id="UP001470230"/>
    </source>
</evidence>
<dbReference type="PROSITE" id="PS51421">
    <property type="entry name" value="RAS"/>
    <property type="match status" value="1"/>
</dbReference>
<dbReference type="Proteomes" id="UP001470230">
    <property type="component" value="Unassembled WGS sequence"/>
</dbReference>
<evidence type="ECO:0000313" key="3">
    <source>
        <dbReference type="EMBL" id="KAK8837655.1"/>
    </source>
</evidence>
<dbReference type="SMART" id="SM00177">
    <property type="entry name" value="ARF"/>
    <property type="match status" value="1"/>
</dbReference>
<evidence type="ECO:0000256" key="2">
    <source>
        <dbReference type="SAM" id="MobiDB-lite"/>
    </source>
</evidence>
<dbReference type="PRINTS" id="PR00449">
    <property type="entry name" value="RASTRNSFRMNG"/>
</dbReference>
<dbReference type="SMART" id="SM00175">
    <property type="entry name" value="RAB"/>
    <property type="match status" value="1"/>
</dbReference>
<dbReference type="EMBL" id="JAPFFF010000058">
    <property type="protein sequence ID" value="KAK8837655.1"/>
    <property type="molecule type" value="Genomic_DNA"/>
</dbReference>
<dbReference type="SMART" id="SM00176">
    <property type="entry name" value="RAN"/>
    <property type="match status" value="1"/>
</dbReference>
<dbReference type="PROSITE" id="PS51417">
    <property type="entry name" value="ARF"/>
    <property type="match status" value="1"/>
</dbReference>
<sequence>MAFQKQNKTTLNGVFPEDHGSSDFLFKIVLVGDSGVGKTNILSRFVRDIFCEDSKTTIGVEFATKTMTIKNKTVRLQIWDTAGQERYRAITNSYYRGANAAMVVFDITNSNSFKNVPKWLTEIRNNTDSASSIPIMLIANKSDLSNSRSVREADYKQIVESEHTLECVECSAKVEPPEGKVKEAFETLAKKLVESQENSSFSINLPKVTPPIRGKNIGNDSEKKNPGCCKNTK</sequence>
<dbReference type="Gene3D" id="3.40.50.300">
    <property type="entry name" value="P-loop containing nucleotide triphosphate hydrolases"/>
    <property type="match status" value="1"/>
</dbReference>
<dbReference type="InterPro" id="IPR027417">
    <property type="entry name" value="P-loop_NTPase"/>
</dbReference>
<comment type="similarity">
    <text evidence="1">Belongs to the small GTPase superfamily. Rab family.</text>
</comment>
<dbReference type="NCBIfam" id="TIGR00231">
    <property type="entry name" value="small_GTP"/>
    <property type="match status" value="1"/>
</dbReference>
<dbReference type="PROSITE" id="PS51419">
    <property type="entry name" value="RAB"/>
    <property type="match status" value="1"/>
</dbReference>
<reference evidence="3 4" key="1">
    <citation type="submission" date="2024-04" db="EMBL/GenBank/DDBJ databases">
        <title>Tritrichomonas musculus Genome.</title>
        <authorList>
            <person name="Alves-Ferreira E."/>
            <person name="Grigg M."/>
            <person name="Lorenzi H."/>
            <person name="Galac M."/>
        </authorList>
    </citation>
    <scope>NUCLEOTIDE SEQUENCE [LARGE SCALE GENOMIC DNA]</scope>
    <source>
        <strain evidence="3 4">EAF2021</strain>
    </source>
</reference>
<keyword evidence="4" id="KW-1185">Reference proteome</keyword>
<dbReference type="SMART" id="SM00173">
    <property type="entry name" value="RAS"/>
    <property type="match status" value="1"/>
</dbReference>
<dbReference type="PANTHER" id="PTHR47979">
    <property type="entry name" value="DRAB11-RELATED"/>
    <property type="match status" value="1"/>
</dbReference>
<dbReference type="Pfam" id="PF00071">
    <property type="entry name" value="Ras"/>
    <property type="match status" value="1"/>
</dbReference>
<feature type="region of interest" description="Disordered" evidence="2">
    <location>
        <begin position="203"/>
        <end position="233"/>
    </location>
</feature>
<dbReference type="InterPro" id="IPR005225">
    <property type="entry name" value="Small_GTP-bd"/>
</dbReference>
<gene>
    <name evidence="3" type="ORF">M9Y10_036188</name>
</gene>
<evidence type="ECO:0000256" key="1">
    <source>
        <dbReference type="ARBA" id="ARBA00006270"/>
    </source>
</evidence>
<comment type="caution">
    <text evidence="3">The sequence shown here is derived from an EMBL/GenBank/DDBJ whole genome shotgun (WGS) entry which is preliminary data.</text>
</comment>
<dbReference type="PROSITE" id="PS51420">
    <property type="entry name" value="RHO"/>
    <property type="match status" value="1"/>
</dbReference>
<dbReference type="InterPro" id="IPR001806">
    <property type="entry name" value="Small_GTPase"/>
</dbReference>
<accession>A0ABR2GUQ2</accession>